<comment type="caution">
    <text evidence="8">Lacks conserved residue(s) required for the propagation of feature annotation.</text>
</comment>
<dbReference type="InterPro" id="IPR002028">
    <property type="entry name" value="Trp_synthase_suA"/>
</dbReference>
<dbReference type="NCBIfam" id="TIGR00262">
    <property type="entry name" value="trpA"/>
    <property type="match status" value="1"/>
</dbReference>
<comment type="caution">
    <text evidence="10">The sequence shown here is derived from an EMBL/GenBank/DDBJ whole genome shotgun (WGS) entry which is preliminary data.</text>
</comment>
<comment type="subunit">
    <text evidence="2 8">Tetramer of two alpha and two beta chains.</text>
</comment>
<evidence type="ECO:0000313" key="11">
    <source>
        <dbReference type="Proteomes" id="UP000824078"/>
    </source>
</evidence>
<dbReference type="InterPro" id="IPR011060">
    <property type="entry name" value="RibuloseP-bd_barrel"/>
</dbReference>
<comment type="function">
    <text evidence="8">The alpha subunit is responsible for the aldol cleavage of indoleglycerol phosphate to indole and glyceraldehyde 3-phosphate.</text>
</comment>
<dbReference type="SUPFAM" id="SSF51366">
    <property type="entry name" value="Ribulose-phoshate binding barrel"/>
    <property type="match status" value="1"/>
</dbReference>
<evidence type="ECO:0000256" key="3">
    <source>
        <dbReference type="ARBA" id="ARBA00022605"/>
    </source>
</evidence>
<evidence type="ECO:0000256" key="9">
    <source>
        <dbReference type="RuleBase" id="RU003662"/>
    </source>
</evidence>
<dbReference type="AlphaFoldDB" id="A0A9D1HYG3"/>
<sequence length="255" mass="26180">MSRLSSSFMNSHKLLVPFITCGDPNADTTVAVAVAAAQAGADAVVLGIPFSDPTVEGPVVRASSVRALEQGATTAGALAIVDRIRQQCDIPLILGSYANVVLSYGIEQFAQDAAAAGADGVVLQDVPFEERDEFAPILENAGIELIRQVSPAALSRIPMVVSNASGFIWCAAELGGAPDNEALEAAITMTRSESSLPIVVEAGVSTSAEVAEIVQMADGVVVPAAVDALLTEYGDHAAEPVASLIAELAQTAHEI</sequence>
<comment type="catalytic activity">
    <reaction evidence="7 8">
        <text>(1S,2R)-1-C-(indol-3-yl)glycerol 3-phosphate + L-serine = D-glyceraldehyde 3-phosphate + L-tryptophan + H2O</text>
        <dbReference type="Rhea" id="RHEA:10532"/>
        <dbReference type="ChEBI" id="CHEBI:15377"/>
        <dbReference type="ChEBI" id="CHEBI:33384"/>
        <dbReference type="ChEBI" id="CHEBI:57912"/>
        <dbReference type="ChEBI" id="CHEBI:58866"/>
        <dbReference type="ChEBI" id="CHEBI:59776"/>
        <dbReference type="EC" id="4.2.1.20"/>
    </reaction>
</comment>
<evidence type="ECO:0000256" key="8">
    <source>
        <dbReference type="HAMAP-Rule" id="MF_00131"/>
    </source>
</evidence>
<dbReference type="PANTHER" id="PTHR43406">
    <property type="entry name" value="TRYPTOPHAN SYNTHASE, ALPHA CHAIN"/>
    <property type="match status" value="1"/>
</dbReference>
<dbReference type="EC" id="4.2.1.20" evidence="8"/>
<protein>
    <recommendedName>
        <fullName evidence="8">Tryptophan synthase alpha chain</fullName>
        <ecNumber evidence="8">4.2.1.20</ecNumber>
    </recommendedName>
</protein>
<evidence type="ECO:0000256" key="4">
    <source>
        <dbReference type="ARBA" id="ARBA00022822"/>
    </source>
</evidence>
<dbReference type="GO" id="GO:0005829">
    <property type="term" value="C:cytosol"/>
    <property type="evidence" value="ECO:0007669"/>
    <property type="project" value="TreeGrafter"/>
</dbReference>
<evidence type="ECO:0000256" key="5">
    <source>
        <dbReference type="ARBA" id="ARBA00023141"/>
    </source>
</evidence>
<dbReference type="Pfam" id="PF00290">
    <property type="entry name" value="Trp_syntA"/>
    <property type="match status" value="1"/>
</dbReference>
<evidence type="ECO:0000256" key="2">
    <source>
        <dbReference type="ARBA" id="ARBA00011270"/>
    </source>
</evidence>
<dbReference type="InterPro" id="IPR013785">
    <property type="entry name" value="Aldolase_TIM"/>
</dbReference>
<comment type="pathway">
    <text evidence="1 8">Amino-acid biosynthesis; L-tryptophan biosynthesis; L-tryptophan from chorismate: step 5/5.</text>
</comment>
<evidence type="ECO:0000256" key="6">
    <source>
        <dbReference type="ARBA" id="ARBA00023239"/>
    </source>
</evidence>
<dbReference type="PANTHER" id="PTHR43406:SF1">
    <property type="entry name" value="TRYPTOPHAN SYNTHASE ALPHA CHAIN, CHLOROPLASTIC"/>
    <property type="match status" value="1"/>
</dbReference>
<keyword evidence="4 8" id="KW-0822">Tryptophan biosynthesis</keyword>
<keyword evidence="3 8" id="KW-0028">Amino-acid biosynthesis</keyword>
<evidence type="ECO:0000256" key="1">
    <source>
        <dbReference type="ARBA" id="ARBA00004733"/>
    </source>
</evidence>
<reference evidence="10" key="1">
    <citation type="submission" date="2020-10" db="EMBL/GenBank/DDBJ databases">
        <authorList>
            <person name="Gilroy R."/>
        </authorList>
    </citation>
    <scope>NUCLEOTIDE SEQUENCE</scope>
    <source>
        <strain evidence="10">ChiHjej12B11-29160</strain>
    </source>
</reference>
<keyword evidence="5 8" id="KW-0057">Aromatic amino acid biosynthesis</keyword>
<evidence type="ECO:0000256" key="7">
    <source>
        <dbReference type="ARBA" id="ARBA00049047"/>
    </source>
</evidence>
<gene>
    <name evidence="8 10" type="primary">trpA</name>
    <name evidence="10" type="ORF">IAD17_05725</name>
</gene>
<comment type="similarity">
    <text evidence="8 9">Belongs to the TrpA family.</text>
</comment>
<organism evidence="10 11">
    <name type="scientific">Candidatus Coprovicinus avistercoris</name>
    <dbReference type="NCBI Taxonomy" id="2840754"/>
    <lineage>
        <taxon>Bacteria</taxon>
        <taxon>Bacillati</taxon>
        <taxon>Actinomycetota</taxon>
        <taxon>Coriobacteriia</taxon>
        <taxon>Coriobacteriales</taxon>
        <taxon>Coriobacteriaceae</taxon>
        <taxon>Coriobacteriaceae incertae sedis</taxon>
        <taxon>Candidatus Coprovicinus</taxon>
    </lineage>
</organism>
<dbReference type="Proteomes" id="UP000824078">
    <property type="component" value="Unassembled WGS sequence"/>
</dbReference>
<reference evidence="10" key="2">
    <citation type="journal article" date="2021" name="PeerJ">
        <title>Extensive microbial diversity within the chicken gut microbiome revealed by metagenomics and culture.</title>
        <authorList>
            <person name="Gilroy R."/>
            <person name="Ravi A."/>
            <person name="Getino M."/>
            <person name="Pursley I."/>
            <person name="Horton D.L."/>
            <person name="Alikhan N.F."/>
            <person name="Baker D."/>
            <person name="Gharbi K."/>
            <person name="Hall N."/>
            <person name="Watson M."/>
            <person name="Adriaenssens E.M."/>
            <person name="Foster-Nyarko E."/>
            <person name="Jarju S."/>
            <person name="Secka A."/>
            <person name="Antonio M."/>
            <person name="Oren A."/>
            <person name="Chaudhuri R.R."/>
            <person name="La Ragione R."/>
            <person name="Hildebrand F."/>
            <person name="Pallen M.J."/>
        </authorList>
    </citation>
    <scope>NUCLEOTIDE SEQUENCE</scope>
    <source>
        <strain evidence="10">ChiHjej12B11-29160</strain>
    </source>
</reference>
<evidence type="ECO:0000313" key="10">
    <source>
        <dbReference type="EMBL" id="HIU24402.1"/>
    </source>
</evidence>
<dbReference type="HAMAP" id="MF_00131">
    <property type="entry name" value="Trp_synth_alpha"/>
    <property type="match status" value="1"/>
</dbReference>
<dbReference type="Gene3D" id="3.20.20.70">
    <property type="entry name" value="Aldolase class I"/>
    <property type="match status" value="1"/>
</dbReference>
<name>A0A9D1HYG3_9ACTN</name>
<keyword evidence="6 8" id="KW-0456">Lyase</keyword>
<dbReference type="EMBL" id="DVMQ01000017">
    <property type="protein sequence ID" value="HIU24402.1"/>
    <property type="molecule type" value="Genomic_DNA"/>
</dbReference>
<feature type="active site" description="Proton acceptor" evidence="8">
    <location>
        <position position="56"/>
    </location>
</feature>
<proteinExistence type="inferred from homology"/>
<accession>A0A9D1HYG3</accession>
<dbReference type="CDD" id="cd04724">
    <property type="entry name" value="Tryptophan_synthase_alpha"/>
    <property type="match status" value="1"/>
</dbReference>
<dbReference type="GO" id="GO:0004834">
    <property type="term" value="F:tryptophan synthase activity"/>
    <property type="evidence" value="ECO:0007669"/>
    <property type="project" value="UniProtKB-UniRule"/>
</dbReference>